<evidence type="ECO:0000313" key="5">
    <source>
        <dbReference type="Proteomes" id="UP000189410"/>
    </source>
</evidence>
<dbReference type="CDD" id="cd12915">
    <property type="entry name" value="PDC2_DGC_like"/>
    <property type="match status" value="1"/>
</dbReference>
<dbReference type="Pfam" id="PF00990">
    <property type="entry name" value="GGDEF"/>
    <property type="match status" value="1"/>
</dbReference>
<dbReference type="PANTHER" id="PTHR45138">
    <property type="entry name" value="REGULATORY COMPONENTS OF SENSORY TRANSDUCTION SYSTEM"/>
    <property type="match status" value="1"/>
</dbReference>
<evidence type="ECO:0000256" key="1">
    <source>
        <dbReference type="ARBA" id="ARBA00012528"/>
    </source>
</evidence>
<feature type="domain" description="GGDEF" evidence="3">
    <location>
        <begin position="355"/>
        <end position="492"/>
    </location>
</feature>
<organism evidence="4 5">
    <name type="scientific">Salinivibrio siamensis</name>
    <dbReference type="NCBI Taxonomy" id="414286"/>
    <lineage>
        <taxon>Bacteria</taxon>
        <taxon>Pseudomonadati</taxon>
        <taxon>Pseudomonadota</taxon>
        <taxon>Gammaproteobacteria</taxon>
        <taxon>Vibrionales</taxon>
        <taxon>Vibrionaceae</taxon>
        <taxon>Salinivibrio</taxon>
    </lineage>
</organism>
<accession>A0ABX3KAP0</accession>
<dbReference type="EC" id="2.7.7.65" evidence="1"/>
<sequence length="500" mass="55958">MSNRKSSLIFCVVFCLLLGAVATMGLMRSLQQEEDKARGRVEGVSFLIAEWIEGSFQITDYLLRDILGHVEPEDLVYPPKDLQAHQQLTALVVSKMNTVPNVILAGLFDQNCIITHANSDELGWDGSHRDYCRALRDFPDRDTFVSNAFKSTTGPLNITQTRELLPEQPGFKGFAAVGVDLTFFSKWVEHISIDPLDVVAITDKNLRLLARKPAKPETLGKLIDDPIVEAFITSGQTDKSFRATSPIDGVPRLFSIRKVEGLPFYAVVGEADQHWQADWRHQVRVAVGALIVLWLLALFTLRTYWDQLNYLSELKIARDKLETLSITDALTGLANRRRFDNVLDGEYQRLKRINASMSLIMIDLDYFKHFNNTYGHLAGDRCLKAVGEVIQQSLKRPQDLAARYGGEEFSCILPETQHADAVSIAMTIKASIAALGIPHSRSNAARHVTASLGVATIECTPDISPDYLVHLADQRLYWAKNNGRDQVGFEPRPAHNTKND</sequence>
<evidence type="ECO:0000313" key="4">
    <source>
        <dbReference type="EMBL" id="OOE85833.1"/>
    </source>
</evidence>
<dbReference type="InterPro" id="IPR000160">
    <property type="entry name" value="GGDEF_dom"/>
</dbReference>
<dbReference type="InterPro" id="IPR050469">
    <property type="entry name" value="Diguanylate_Cyclase"/>
</dbReference>
<evidence type="ECO:0000259" key="3">
    <source>
        <dbReference type="PROSITE" id="PS50887"/>
    </source>
</evidence>
<dbReference type="EMBL" id="MUFB01000010">
    <property type="protein sequence ID" value="OOE85833.1"/>
    <property type="molecule type" value="Genomic_DNA"/>
</dbReference>
<dbReference type="PANTHER" id="PTHR45138:SF9">
    <property type="entry name" value="DIGUANYLATE CYCLASE DGCM-RELATED"/>
    <property type="match status" value="1"/>
</dbReference>
<name>A0ABX3KAP0_9GAMM</name>
<comment type="catalytic activity">
    <reaction evidence="2">
        <text>2 GTP = 3',3'-c-di-GMP + 2 diphosphate</text>
        <dbReference type="Rhea" id="RHEA:24898"/>
        <dbReference type="ChEBI" id="CHEBI:33019"/>
        <dbReference type="ChEBI" id="CHEBI:37565"/>
        <dbReference type="ChEBI" id="CHEBI:58805"/>
        <dbReference type="EC" id="2.7.7.65"/>
    </reaction>
</comment>
<dbReference type="Gene3D" id="3.30.70.270">
    <property type="match status" value="1"/>
</dbReference>
<dbReference type="CDD" id="cd01949">
    <property type="entry name" value="GGDEF"/>
    <property type="match status" value="1"/>
</dbReference>
<dbReference type="InterPro" id="IPR029787">
    <property type="entry name" value="Nucleotide_cyclase"/>
</dbReference>
<dbReference type="NCBIfam" id="TIGR00254">
    <property type="entry name" value="GGDEF"/>
    <property type="match status" value="1"/>
</dbReference>
<dbReference type="Gene3D" id="3.30.450.20">
    <property type="entry name" value="PAS domain"/>
    <property type="match status" value="2"/>
</dbReference>
<dbReference type="SUPFAM" id="SSF55073">
    <property type="entry name" value="Nucleotide cyclase"/>
    <property type="match status" value="1"/>
</dbReference>
<gene>
    <name evidence="4" type="ORF">BZG73_06950</name>
</gene>
<reference evidence="4 5" key="1">
    <citation type="journal article" date="2017" name="Genome Announc.">
        <title>Draft Genome Sequences of Salinivibrio proteolyticus, Salinivibrio sharmensis, Salinivibrio siamensis, Salinivibrio costicola subsp. alcaliphilus, Salinivibrio costicola subsp. vallismortis, and 29 New Isolates Belonging to the Genus Salinivibrio.</title>
        <authorList>
            <person name="Lopez-Hermoso C."/>
            <person name="de la Haba R.R."/>
            <person name="Sanchez-Porro C."/>
            <person name="Bayliss S.C."/>
            <person name="Feil E.J."/>
            <person name="Ventosa A."/>
        </authorList>
    </citation>
    <scope>NUCLEOTIDE SEQUENCE [LARGE SCALE GENOMIC DNA]</scope>
    <source>
        <strain evidence="4 5">JCM 14472</strain>
    </source>
</reference>
<proteinExistence type="predicted"/>
<keyword evidence="5" id="KW-1185">Reference proteome</keyword>
<evidence type="ECO:0000256" key="2">
    <source>
        <dbReference type="ARBA" id="ARBA00034247"/>
    </source>
</evidence>
<dbReference type="SMART" id="SM00267">
    <property type="entry name" value="GGDEF"/>
    <property type="match status" value="1"/>
</dbReference>
<dbReference type="PROSITE" id="PS50887">
    <property type="entry name" value="GGDEF"/>
    <property type="match status" value="1"/>
</dbReference>
<dbReference type="Proteomes" id="UP000189410">
    <property type="component" value="Unassembled WGS sequence"/>
</dbReference>
<dbReference type="InterPro" id="IPR043128">
    <property type="entry name" value="Rev_trsase/Diguanyl_cyclase"/>
</dbReference>
<protein>
    <recommendedName>
        <fullName evidence="1">diguanylate cyclase</fullName>
        <ecNumber evidence="1">2.7.7.65</ecNumber>
    </recommendedName>
</protein>
<comment type="caution">
    <text evidence="4">The sequence shown here is derived from an EMBL/GenBank/DDBJ whole genome shotgun (WGS) entry which is preliminary data.</text>
</comment>